<dbReference type="SUPFAM" id="SSF69065">
    <property type="entry name" value="RNase III domain-like"/>
    <property type="match status" value="1"/>
</dbReference>
<evidence type="ECO:0000256" key="7">
    <source>
        <dbReference type="ARBA" id="ARBA00022801"/>
    </source>
</evidence>
<dbReference type="PANTHER" id="PTHR11207:SF0">
    <property type="entry name" value="RIBONUCLEASE 3"/>
    <property type="match status" value="1"/>
</dbReference>
<dbReference type="GO" id="GO:0004525">
    <property type="term" value="F:ribonuclease III activity"/>
    <property type="evidence" value="ECO:0007669"/>
    <property type="project" value="UniProtKB-UniRule"/>
</dbReference>
<dbReference type="GO" id="GO:0006364">
    <property type="term" value="P:rRNA processing"/>
    <property type="evidence" value="ECO:0007669"/>
    <property type="project" value="UniProtKB-UniRule"/>
</dbReference>
<dbReference type="SUPFAM" id="SSF54768">
    <property type="entry name" value="dsRNA-binding domain-like"/>
    <property type="match status" value="1"/>
</dbReference>
<evidence type="ECO:0000256" key="4">
    <source>
        <dbReference type="ARBA" id="ARBA00022664"/>
    </source>
</evidence>
<dbReference type="GO" id="GO:0019843">
    <property type="term" value="F:rRNA binding"/>
    <property type="evidence" value="ECO:0007669"/>
    <property type="project" value="UniProtKB-KW"/>
</dbReference>
<dbReference type="RefSeq" id="WP_008868736.1">
    <property type="nucleotide sequence ID" value="NZ_ACJN02000001.1"/>
</dbReference>
<evidence type="ECO:0000256" key="1">
    <source>
        <dbReference type="ARBA" id="ARBA00000109"/>
    </source>
</evidence>
<evidence type="ECO:0000256" key="3">
    <source>
        <dbReference type="ARBA" id="ARBA00022552"/>
    </source>
</evidence>
<comment type="function">
    <text evidence="9">Digests double-stranded RNA. Involved in the processing of primary rRNA transcript to yield the immediate precursors to the large and small rRNAs (23S and 16S). Processes some mRNAs, and tRNAs when they are encoded in the rRNA operon. Processes pre-crRNA and tracrRNA of type II CRISPR loci if present in the organism.</text>
</comment>
<comment type="caution">
    <text evidence="12">The sequence shown here is derived from an EMBL/GenBank/DDBJ whole genome shotgun (WGS) entry which is preliminary data.</text>
</comment>
<dbReference type="PROSITE" id="PS50142">
    <property type="entry name" value="RNASE_3_2"/>
    <property type="match status" value="1"/>
</dbReference>
<evidence type="ECO:0000256" key="2">
    <source>
        <dbReference type="ARBA" id="ARBA00010183"/>
    </source>
</evidence>
<dbReference type="InterPro" id="IPR000999">
    <property type="entry name" value="RNase_III_dom"/>
</dbReference>
<dbReference type="GO" id="GO:0005737">
    <property type="term" value="C:cytoplasm"/>
    <property type="evidence" value="ECO:0007669"/>
    <property type="project" value="UniProtKB-SubCell"/>
</dbReference>
<comment type="catalytic activity">
    <reaction evidence="1 9">
        <text>Endonucleolytic cleavage to 5'-phosphomonoester.</text>
        <dbReference type="EC" id="3.1.26.3"/>
    </reaction>
</comment>
<accession>D6SLP6</accession>
<comment type="similarity">
    <text evidence="2">Belongs to the ribonuclease III family.</text>
</comment>
<keyword evidence="6 9" id="KW-0255">Endonuclease</keyword>
<dbReference type="PROSITE" id="PS00517">
    <property type="entry name" value="RNASE_3_1"/>
    <property type="match status" value="1"/>
</dbReference>
<keyword evidence="7 9" id="KW-0378">Hydrolase</keyword>
<feature type="binding site" evidence="9">
    <location>
        <position position="117"/>
    </location>
    <ligand>
        <name>Mg(2+)</name>
        <dbReference type="ChEBI" id="CHEBI:18420"/>
    </ligand>
</feature>
<dbReference type="SMART" id="SM00535">
    <property type="entry name" value="RIBOc"/>
    <property type="match status" value="1"/>
</dbReference>
<feature type="active site" evidence="9">
    <location>
        <position position="117"/>
    </location>
</feature>
<evidence type="ECO:0000256" key="9">
    <source>
        <dbReference type="HAMAP-Rule" id="MF_00104"/>
    </source>
</evidence>
<dbReference type="SMART" id="SM00358">
    <property type="entry name" value="DSRM"/>
    <property type="match status" value="1"/>
</dbReference>
<dbReference type="PANTHER" id="PTHR11207">
    <property type="entry name" value="RIBONUCLEASE III"/>
    <property type="match status" value="1"/>
</dbReference>
<evidence type="ECO:0000313" key="12">
    <source>
        <dbReference type="EMBL" id="EFI35607.1"/>
    </source>
</evidence>
<keyword evidence="8 9" id="KW-0694">RNA-binding</keyword>
<dbReference type="InterPro" id="IPR036389">
    <property type="entry name" value="RNase_III_sf"/>
</dbReference>
<dbReference type="Proteomes" id="UP000005496">
    <property type="component" value="Unassembled WGS sequence"/>
</dbReference>
<protein>
    <recommendedName>
        <fullName evidence="9">Ribonuclease 3</fullName>
        <ecNumber evidence="9">3.1.26.3</ecNumber>
    </recommendedName>
    <alternativeName>
        <fullName evidence="9">Ribonuclease III</fullName>
        <shortName evidence="9">RNase III</shortName>
    </alternativeName>
</protein>
<sequence length="232" mass="26071">MLDELQDKIGYRYQDPELLVRALTHSSYANERHMEHNERLEFLGDAVLELCISNVLFFRFPRAPEGHLTRLRAALVSEPTLARLARSLTLGDYIFLGRGEELQGGRDRDSVLADTLEAILGAVYLDSGYDGAFECIAALFEDFIPDRVEALPVSKDFKSRLQEKTQGLFRARPVYTLIDSYGPEHEKIYRVQVELPDGTGIEAMAGSVKKAEQKAASKALEYLDSVKTADVR</sequence>
<dbReference type="InterPro" id="IPR011907">
    <property type="entry name" value="RNase_III"/>
</dbReference>
<feature type="domain" description="DRBM" evidence="10">
    <location>
        <begin position="156"/>
        <end position="225"/>
    </location>
</feature>
<keyword evidence="9" id="KW-0479">Metal-binding</keyword>
<keyword evidence="13" id="KW-1185">Reference proteome</keyword>
<dbReference type="eggNOG" id="COG0571">
    <property type="taxonomic scope" value="Bacteria"/>
</dbReference>
<dbReference type="Gene3D" id="1.10.1520.10">
    <property type="entry name" value="Ribonuclease III domain"/>
    <property type="match status" value="1"/>
</dbReference>
<dbReference type="GO" id="GO:0046872">
    <property type="term" value="F:metal ion binding"/>
    <property type="evidence" value="ECO:0007669"/>
    <property type="project" value="UniProtKB-KW"/>
</dbReference>
<evidence type="ECO:0000313" key="13">
    <source>
        <dbReference type="Proteomes" id="UP000005496"/>
    </source>
</evidence>
<keyword evidence="9" id="KW-0819">tRNA processing</keyword>
<reference evidence="12" key="1">
    <citation type="submission" date="2010-05" db="EMBL/GenBank/DDBJ databases">
        <title>The draft genome of Desulfonatronospira thiodismutans ASO3-1.</title>
        <authorList>
            <consortium name="US DOE Joint Genome Institute (JGI-PGF)"/>
            <person name="Lucas S."/>
            <person name="Copeland A."/>
            <person name="Lapidus A."/>
            <person name="Cheng J.-F."/>
            <person name="Bruce D."/>
            <person name="Goodwin L."/>
            <person name="Pitluck S."/>
            <person name="Chertkov O."/>
            <person name="Brettin T."/>
            <person name="Detter J.C."/>
            <person name="Han C."/>
            <person name="Land M.L."/>
            <person name="Hauser L."/>
            <person name="Kyrpides N."/>
            <person name="Mikhailova N."/>
            <person name="Muyzer G."/>
            <person name="Woyke T."/>
        </authorList>
    </citation>
    <scope>NUCLEOTIDE SEQUENCE [LARGE SCALE GENOMIC DNA]</scope>
    <source>
        <strain evidence="12">ASO3-1</strain>
    </source>
</reference>
<dbReference type="Pfam" id="PF14622">
    <property type="entry name" value="Ribonucleas_3_3"/>
    <property type="match status" value="1"/>
</dbReference>
<comment type="subunit">
    <text evidence="9">Homodimer.</text>
</comment>
<dbReference type="Pfam" id="PF00035">
    <property type="entry name" value="dsrm"/>
    <property type="match status" value="1"/>
</dbReference>
<evidence type="ECO:0000259" key="10">
    <source>
        <dbReference type="PROSITE" id="PS50137"/>
    </source>
</evidence>
<dbReference type="CDD" id="cd00593">
    <property type="entry name" value="RIBOc"/>
    <property type="match status" value="1"/>
</dbReference>
<feature type="domain" description="RNase III" evidence="11">
    <location>
        <begin position="2"/>
        <end position="128"/>
    </location>
</feature>
<keyword evidence="9" id="KW-0460">Magnesium</keyword>
<dbReference type="EMBL" id="ACJN02000001">
    <property type="protein sequence ID" value="EFI35607.1"/>
    <property type="molecule type" value="Genomic_DNA"/>
</dbReference>
<keyword evidence="5 9" id="KW-0540">Nuclease</keyword>
<keyword evidence="9" id="KW-0963">Cytoplasm</keyword>
<evidence type="ECO:0000256" key="5">
    <source>
        <dbReference type="ARBA" id="ARBA00022722"/>
    </source>
</evidence>
<gene>
    <name evidence="9" type="primary">rnc</name>
    <name evidence="12" type="ORF">Dthio_PD3036</name>
</gene>
<comment type="subcellular location">
    <subcellularLocation>
        <location evidence="9">Cytoplasm</location>
    </subcellularLocation>
</comment>
<dbReference type="EC" id="3.1.26.3" evidence="9"/>
<dbReference type="FunFam" id="1.10.1520.10:FF:000001">
    <property type="entry name" value="Ribonuclease 3"/>
    <property type="match status" value="1"/>
</dbReference>
<dbReference type="GO" id="GO:0003725">
    <property type="term" value="F:double-stranded RNA binding"/>
    <property type="evidence" value="ECO:0007669"/>
    <property type="project" value="TreeGrafter"/>
</dbReference>
<feature type="binding site" evidence="9">
    <location>
        <position position="41"/>
    </location>
    <ligand>
        <name>Mg(2+)</name>
        <dbReference type="ChEBI" id="CHEBI:18420"/>
    </ligand>
</feature>
<feature type="active site" evidence="9">
    <location>
        <position position="45"/>
    </location>
</feature>
<evidence type="ECO:0000256" key="8">
    <source>
        <dbReference type="ARBA" id="ARBA00022884"/>
    </source>
</evidence>
<dbReference type="AlphaFoldDB" id="D6SLP6"/>
<evidence type="ECO:0000256" key="6">
    <source>
        <dbReference type="ARBA" id="ARBA00022759"/>
    </source>
</evidence>
<keyword evidence="3 9" id="KW-0698">rRNA processing</keyword>
<proteinExistence type="inferred from homology"/>
<keyword evidence="4 9" id="KW-0507">mRNA processing</keyword>
<name>D6SLP6_9BACT</name>
<dbReference type="Gene3D" id="3.30.160.20">
    <property type="match status" value="1"/>
</dbReference>
<evidence type="ECO:0000259" key="11">
    <source>
        <dbReference type="PROSITE" id="PS50142"/>
    </source>
</evidence>
<comment type="cofactor">
    <cofactor evidence="9">
        <name>Mg(2+)</name>
        <dbReference type="ChEBI" id="CHEBI:18420"/>
    </cofactor>
</comment>
<dbReference type="InterPro" id="IPR014720">
    <property type="entry name" value="dsRBD_dom"/>
</dbReference>
<organism evidence="12 13">
    <name type="scientific">Desulfonatronospira thiodismutans ASO3-1</name>
    <dbReference type="NCBI Taxonomy" id="555779"/>
    <lineage>
        <taxon>Bacteria</taxon>
        <taxon>Pseudomonadati</taxon>
        <taxon>Thermodesulfobacteriota</taxon>
        <taxon>Desulfovibrionia</taxon>
        <taxon>Desulfovibrionales</taxon>
        <taxon>Desulfonatronovibrionaceae</taxon>
        <taxon>Desulfonatronospira</taxon>
    </lineage>
</organism>
<dbReference type="PROSITE" id="PS50137">
    <property type="entry name" value="DS_RBD"/>
    <property type="match status" value="1"/>
</dbReference>
<keyword evidence="9" id="KW-0699">rRNA-binding</keyword>
<dbReference type="HAMAP" id="MF_00104">
    <property type="entry name" value="RNase_III"/>
    <property type="match status" value="1"/>
</dbReference>
<dbReference type="GO" id="GO:0008033">
    <property type="term" value="P:tRNA processing"/>
    <property type="evidence" value="ECO:0007669"/>
    <property type="project" value="UniProtKB-KW"/>
</dbReference>
<dbReference type="GO" id="GO:0006397">
    <property type="term" value="P:mRNA processing"/>
    <property type="evidence" value="ECO:0007669"/>
    <property type="project" value="UniProtKB-UniRule"/>
</dbReference>
<dbReference type="NCBIfam" id="TIGR02191">
    <property type="entry name" value="RNaseIII"/>
    <property type="match status" value="1"/>
</dbReference>
<dbReference type="GO" id="GO:0010468">
    <property type="term" value="P:regulation of gene expression"/>
    <property type="evidence" value="ECO:0007669"/>
    <property type="project" value="TreeGrafter"/>
</dbReference>
<dbReference type="CDD" id="cd10845">
    <property type="entry name" value="DSRM_RNAse_III_family"/>
    <property type="match status" value="1"/>
</dbReference>
<feature type="binding site" evidence="9">
    <location>
        <position position="114"/>
    </location>
    <ligand>
        <name>Mg(2+)</name>
        <dbReference type="ChEBI" id="CHEBI:18420"/>
    </ligand>
</feature>